<evidence type="ECO:0000256" key="1">
    <source>
        <dbReference type="SAM" id="MobiDB-lite"/>
    </source>
</evidence>
<keyword evidence="3" id="KW-1185">Reference proteome</keyword>
<organism evidence="2 3">
    <name type="scientific">Lepraria neglecta</name>
    <dbReference type="NCBI Taxonomy" id="209136"/>
    <lineage>
        <taxon>Eukaryota</taxon>
        <taxon>Fungi</taxon>
        <taxon>Dikarya</taxon>
        <taxon>Ascomycota</taxon>
        <taxon>Pezizomycotina</taxon>
        <taxon>Lecanoromycetes</taxon>
        <taxon>OSLEUM clade</taxon>
        <taxon>Lecanoromycetidae</taxon>
        <taxon>Lecanorales</taxon>
        <taxon>Lecanorineae</taxon>
        <taxon>Stereocaulaceae</taxon>
        <taxon>Lepraria</taxon>
    </lineage>
</organism>
<accession>A0AAD9ZG44</accession>
<feature type="compositionally biased region" description="Basic and acidic residues" evidence="1">
    <location>
        <begin position="223"/>
        <end position="240"/>
    </location>
</feature>
<feature type="region of interest" description="Disordered" evidence="1">
    <location>
        <begin position="149"/>
        <end position="287"/>
    </location>
</feature>
<feature type="compositionally biased region" description="Basic residues" evidence="1">
    <location>
        <begin position="275"/>
        <end position="287"/>
    </location>
</feature>
<reference evidence="2" key="1">
    <citation type="submission" date="2022-11" db="EMBL/GenBank/DDBJ databases">
        <title>Chromosomal genome sequence assembly and mating type (MAT) locus characterization of the leprose asexual lichenized fungus Lepraria neglecta (Nyl.) Erichsen.</title>
        <authorList>
            <person name="Allen J.L."/>
            <person name="Pfeffer B."/>
        </authorList>
    </citation>
    <scope>NUCLEOTIDE SEQUENCE</scope>
    <source>
        <strain evidence="2">Allen 5258</strain>
    </source>
</reference>
<proteinExistence type="predicted"/>
<name>A0AAD9ZG44_9LECA</name>
<protein>
    <submittedName>
        <fullName evidence="2">Uncharacterized protein</fullName>
    </submittedName>
</protein>
<feature type="compositionally biased region" description="Basic and acidic residues" evidence="1">
    <location>
        <begin position="166"/>
        <end position="178"/>
    </location>
</feature>
<feature type="compositionally biased region" description="Gly residues" evidence="1">
    <location>
        <begin position="185"/>
        <end position="205"/>
    </location>
</feature>
<evidence type="ECO:0000313" key="3">
    <source>
        <dbReference type="Proteomes" id="UP001276659"/>
    </source>
</evidence>
<evidence type="ECO:0000313" key="2">
    <source>
        <dbReference type="EMBL" id="KAK3176335.1"/>
    </source>
</evidence>
<sequence>MAAVAVRSHCDYSRDNGSLEQKTLPRKIGLDDGVGYISTEWMRRCARSCRGRDLALEKTTPVETSILSPGGTESTYPLHTEPPPSYYESIADLPPSYDLGEDFTSTQLASKRLNLPPAYYYIPQSIILPPEPMTAPDVDFGDTSNFRQAAGKKAKKTAKQVSQAKWADDGDGGSKDGGDGEENGEGGGGGSNGGDGGAGDGGGGGDDWDAWDTGKKNKKGKKAKEEEKKKQEEEEAKKKEEEEEAANNDNPLSWADEVNGDVGDDWGGFTTTTKKDKKGKKVKVSQE</sequence>
<dbReference type="AlphaFoldDB" id="A0AAD9ZG44"/>
<gene>
    <name evidence="2" type="ORF">OEA41_007658</name>
</gene>
<dbReference type="Proteomes" id="UP001276659">
    <property type="component" value="Unassembled WGS sequence"/>
</dbReference>
<comment type="caution">
    <text evidence="2">The sequence shown here is derived from an EMBL/GenBank/DDBJ whole genome shotgun (WGS) entry which is preliminary data.</text>
</comment>
<dbReference type="EMBL" id="JASNWA010000004">
    <property type="protein sequence ID" value="KAK3176335.1"/>
    <property type="molecule type" value="Genomic_DNA"/>
</dbReference>